<feature type="domain" description="Apple" evidence="1">
    <location>
        <begin position="182"/>
        <end position="252"/>
    </location>
</feature>
<sequence>MTNKGKRHLTGQAQKRGAHLGILIYHILPGLDWPWNWTKKDVTCFNTCLAAVGTGAVVATPLAIAAAGFGAAGIVAGPFAAMKLAPSVSAFCAALCGSSEERQDLKCYTHRINGMKGLDEYLIRAEQVKNIKQCENQCNDDAACRAFRYLPRNSFCFLYKRQQYIEDDISESQFFVKRCILCYMNATKNVKGRDDEIQTVWEASSFKECEIRCFKTDDCGAVHFDGRLRCFKFNTKTEPKESIGTDFSAKICVEFSDVALEYDGDKYKQTGNS</sequence>
<protein>
    <recommendedName>
        <fullName evidence="1">Apple domain-containing protein</fullName>
    </recommendedName>
</protein>
<proteinExistence type="predicted"/>
<reference evidence="2 3" key="1">
    <citation type="journal article" date="2016" name="PLoS ONE">
        <title>A First Insight into the Genome of the Filter-Feeder Mussel Mytilus galloprovincialis.</title>
        <authorList>
            <person name="Murgarella M."/>
            <person name="Puiu D."/>
            <person name="Novoa B."/>
            <person name="Figueras A."/>
            <person name="Posada D."/>
            <person name="Canchaya C."/>
        </authorList>
    </citation>
    <scope>NUCLEOTIDE SEQUENCE [LARGE SCALE GENOMIC DNA]</scope>
    <source>
        <tissue evidence="2">Muscle</tissue>
    </source>
</reference>
<evidence type="ECO:0000313" key="2">
    <source>
        <dbReference type="EMBL" id="OPL20913.1"/>
    </source>
</evidence>
<gene>
    <name evidence="2" type="ORF">AM593_09472</name>
</gene>
<dbReference type="Proteomes" id="UP000266721">
    <property type="component" value="Unassembled WGS sequence"/>
</dbReference>
<keyword evidence="3" id="KW-1185">Reference proteome</keyword>
<dbReference type="AlphaFoldDB" id="A0A3R5Q2Z7"/>
<dbReference type="SUPFAM" id="SSF57414">
    <property type="entry name" value="Hairpin loop containing domain-like"/>
    <property type="match status" value="1"/>
</dbReference>
<organism evidence="2 3">
    <name type="scientific">Mytilus galloprovincialis</name>
    <name type="common">Mediterranean mussel</name>
    <dbReference type="NCBI Taxonomy" id="29158"/>
    <lineage>
        <taxon>Eukaryota</taxon>
        <taxon>Metazoa</taxon>
        <taxon>Spiralia</taxon>
        <taxon>Lophotrochozoa</taxon>
        <taxon>Mollusca</taxon>
        <taxon>Bivalvia</taxon>
        <taxon>Autobranchia</taxon>
        <taxon>Pteriomorphia</taxon>
        <taxon>Mytilida</taxon>
        <taxon>Mytiloidea</taxon>
        <taxon>Mytilidae</taxon>
        <taxon>Mytilinae</taxon>
        <taxon>Mytilus</taxon>
    </lineage>
</organism>
<accession>A0A3R5Q2Z7</accession>
<dbReference type="PROSITE" id="PS50948">
    <property type="entry name" value="PAN"/>
    <property type="match status" value="2"/>
</dbReference>
<dbReference type="Gene3D" id="3.50.4.10">
    <property type="entry name" value="Hepatocyte Growth Factor"/>
    <property type="match status" value="1"/>
</dbReference>
<dbReference type="Pfam" id="PF00024">
    <property type="entry name" value="PAN_1"/>
    <property type="match status" value="1"/>
</dbReference>
<name>A0A3R5Q2Z7_MYTGA</name>
<feature type="non-terminal residue" evidence="2">
    <location>
        <position position="1"/>
    </location>
</feature>
<feature type="domain" description="Apple" evidence="1">
    <location>
        <begin position="107"/>
        <end position="179"/>
    </location>
</feature>
<dbReference type="InterPro" id="IPR003609">
    <property type="entry name" value="Pan_app"/>
</dbReference>
<evidence type="ECO:0000259" key="1">
    <source>
        <dbReference type="PROSITE" id="PS50948"/>
    </source>
</evidence>
<dbReference type="EMBL" id="KV598042">
    <property type="protein sequence ID" value="OPL20913.1"/>
    <property type="molecule type" value="Genomic_DNA"/>
</dbReference>
<evidence type="ECO:0000313" key="3">
    <source>
        <dbReference type="Proteomes" id="UP000266721"/>
    </source>
</evidence>